<evidence type="ECO:0000313" key="4">
    <source>
        <dbReference type="Proteomes" id="UP001183643"/>
    </source>
</evidence>
<keyword evidence="4" id="KW-1185">Reference proteome</keyword>
<feature type="transmembrane region" description="Helical" evidence="2">
    <location>
        <begin position="151"/>
        <end position="169"/>
    </location>
</feature>
<feature type="compositionally biased region" description="Low complexity" evidence="1">
    <location>
        <begin position="201"/>
        <end position="238"/>
    </location>
</feature>
<reference evidence="3" key="1">
    <citation type="submission" date="2023-07" db="EMBL/GenBank/DDBJ databases">
        <title>Sequencing the genomes of 1000 actinobacteria strains.</title>
        <authorList>
            <person name="Klenk H.-P."/>
        </authorList>
    </citation>
    <scope>NUCLEOTIDE SEQUENCE</scope>
    <source>
        <strain evidence="3">DSM 44707</strain>
    </source>
</reference>
<keyword evidence="2" id="KW-0472">Membrane</keyword>
<evidence type="ECO:0000256" key="1">
    <source>
        <dbReference type="SAM" id="MobiDB-lite"/>
    </source>
</evidence>
<protein>
    <submittedName>
        <fullName evidence="3">Uncharacterized protein</fullName>
    </submittedName>
</protein>
<organism evidence="3 4">
    <name type="scientific">Catenuloplanes atrovinosus</name>
    <dbReference type="NCBI Taxonomy" id="137266"/>
    <lineage>
        <taxon>Bacteria</taxon>
        <taxon>Bacillati</taxon>
        <taxon>Actinomycetota</taxon>
        <taxon>Actinomycetes</taxon>
        <taxon>Micromonosporales</taxon>
        <taxon>Micromonosporaceae</taxon>
        <taxon>Catenuloplanes</taxon>
    </lineage>
</organism>
<name>A0AAE3YPN0_9ACTN</name>
<feature type="compositionally biased region" description="Low complexity" evidence="1">
    <location>
        <begin position="122"/>
        <end position="134"/>
    </location>
</feature>
<evidence type="ECO:0000256" key="2">
    <source>
        <dbReference type="SAM" id="Phobius"/>
    </source>
</evidence>
<dbReference type="RefSeq" id="WP_310369615.1">
    <property type="nucleotide sequence ID" value="NZ_JAVDYB010000001.1"/>
</dbReference>
<keyword evidence="2" id="KW-1133">Transmembrane helix</keyword>
<comment type="caution">
    <text evidence="3">The sequence shown here is derived from an EMBL/GenBank/DDBJ whole genome shotgun (WGS) entry which is preliminary data.</text>
</comment>
<accession>A0AAE3YPN0</accession>
<evidence type="ECO:0000313" key="3">
    <source>
        <dbReference type="EMBL" id="MDR7277370.1"/>
    </source>
</evidence>
<sequence length="382" mass="37932">MTATAASPASAPATTPSAEATAIAATTPSAEATAIAATTPSAEATAAITASPMPGAATAPEAADSTATQADSTATQSVAAGSPGATQPLRAPAATSPGAVPGWASPAEAVGLWEDGRPAGEPALALEPLPRRPATGTETVPGARPAPRWRLWLVPLVLIGVIVITAAALSGRAPTTPVPEAPVAEPPYTLGPPATGQVTIVTPSATPSAAPSSVSAAPSSAVPSRSASAGPTPSRTAPGAPPPAPAATRPAAANGPITGYSACTTGSAAVFAVTFEAGTFEWHHAYIDVDGNASTGYDVPDIEGRLGADYMVENDTYWRSNSAEWGWDPIENSGLQTSRTGTTFRWQVPRSALDGSASLRVVFNGSSDEFDAYTGIVTAASC</sequence>
<dbReference type="AlphaFoldDB" id="A0AAE3YPN0"/>
<proteinExistence type="predicted"/>
<feature type="region of interest" description="Disordered" evidence="1">
    <location>
        <begin position="1"/>
        <end position="21"/>
    </location>
</feature>
<feature type="region of interest" description="Disordered" evidence="1">
    <location>
        <begin position="53"/>
        <end position="102"/>
    </location>
</feature>
<dbReference type="Proteomes" id="UP001183643">
    <property type="component" value="Unassembled WGS sequence"/>
</dbReference>
<feature type="compositionally biased region" description="Low complexity" evidence="1">
    <location>
        <begin position="53"/>
        <end position="80"/>
    </location>
</feature>
<feature type="region of interest" description="Disordered" evidence="1">
    <location>
        <begin position="172"/>
        <end position="252"/>
    </location>
</feature>
<keyword evidence="2" id="KW-0812">Transmembrane</keyword>
<feature type="region of interest" description="Disordered" evidence="1">
    <location>
        <begin position="122"/>
        <end position="144"/>
    </location>
</feature>
<dbReference type="EMBL" id="JAVDYB010000001">
    <property type="protein sequence ID" value="MDR7277370.1"/>
    <property type="molecule type" value="Genomic_DNA"/>
</dbReference>
<gene>
    <name evidence="3" type="ORF">J2S41_004148</name>
</gene>